<dbReference type="OrthoDB" id="9812621at2"/>
<dbReference type="Gene3D" id="2.60.120.260">
    <property type="entry name" value="Galactose-binding domain-like"/>
    <property type="match status" value="1"/>
</dbReference>
<dbReference type="InterPro" id="IPR033803">
    <property type="entry name" value="CBD-like_Golvesin-Xly"/>
</dbReference>
<accession>A0A2T4ZDS0</accession>
<keyword evidence="5" id="KW-1185">Reference proteome</keyword>
<dbReference type="InterPro" id="IPR006619">
    <property type="entry name" value="PGRP_domain_met/bac"/>
</dbReference>
<dbReference type="EMBL" id="PZZP01000001">
    <property type="protein sequence ID" value="PTM60037.1"/>
    <property type="molecule type" value="Genomic_DNA"/>
</dbReference>
<dbReference type="InterPro" id="IPR002502">
    <property type="entry name" value="Amidase_domain"/>
</dbReference>
<dbReference type="GO" id="GO:0008745">
    <property type="term" value="F:N-acetylmuramoyl-L-alanine amidase activity"/>
    <property type="evidence" value="ECO:0007669"/>
    <property type="project" value="InterPro"/>
</dbReference>
<gene>
    <name evidence="4" type="ORF">C8J48_2676</name>
</gene>
<organism evidence="4 5">
    <name type="scientific">Desmospora activa DSM 45169</name>
    <dbReference type="NCBI Taxonomy" id="1121389"/>
    <lineage>
        <taxon>Bacteria</taxon>
        <taxon>Bacillati</taxon>
        <taxon>Bacillota</taxon>
        <taxon>Bacilli</taxon>
        <taxon>Bacillales</taxon>
        <taxon>Thermoactinomycetaceae</taxon>
        <taxon>Desmospora</taxon>
    </lineage>
</organism>
<dbReference type="SUPFAM" id="SSF55846">
    <property type="entry name" value="N-acetylmuramoyl-L-alanine amidase-like"/>
    <property type="match status" value="1"/>
</dbReference>
<feature type="domain" description="N-acetylmuramoyl-L-alanine amidase" evidence="2">
    <location>
        <begin position="240"/>
        <end position="405"/>
    </location>
</feature>
<dbReference type="GO" id="GO:0008270">
    <property type="term" value="F:zinc ion binding"/>
    <property type="evidence" value="ECO:0007669"/>
    <property type="project" value="InterPro"/>
</dbReference>
<evidence type="ECO:0000313" key="4">
    <source>
        <dbReference type="EMBL" id="PTM60037.1"/>
    </source>
</evidence>
<dbReference type="CDD" id="cd06583">
    <property type="entry name" value="PGRP"/>
    <property type="match status" value="1"/>
</dbReference>
<evidence type="ECO:0000256" key="1">
    <source>
        <dbReference type="ARBA" id="ARBA00007553"/>
    </source>
</evidence>
<dbReference type="PANTHER" id="PTHR11022:SF41">
    <property type="entry name" value="PEPTIDOGLYCAN-RECOGNITION PROTEIN LC-RELATED"/>
    <property type="match status" value="1"/>
</dbReference>
<reference evidence="4 5" key="1">
    <citation type="submission" date="2018-04" db="EMBL/GenBank/DDBJ databases">
        <title>Genomic Encyclopedia of Archaeal and Bacterial Type Strains, Phase II (KMG-II): from individual species to whole genera.</title>
        <authorList>
            <person name="Goeker M."/>
        </authorList>
    </citation>
    <scope>NUCLEOTIDE SEQUENCE [LARGE SCALE GENOMIC DNA]</scope>
    <source>
        <strain evidence="4 5">DSM 45169</strain>
    </source>
</reference>
<feature type="domain" description="Peptidoglycan recognition protein family" evidence="3">
    <location>
        <begin position="217"/>
        <end position="374"/>
    </location>
</feature>
<dbReference type="PANTHER" id="PTHR11022">
    <property type="entry name" value="PEPTIDOGLYCAN RECOGNITION PROTEIN"/>
    <property type="match status" value="1"/>
</dbReference>
<dbReference type="Gene3D" id="3.40.80.10">
    <property type="entry name" value="Peptidoglycan recognition protein-like"/>
    <property type="match status" value="1"/>
</dbReference>
<dbReference type="CDD" id="cd14488">
    <property type="entry name" value="CBM6-CBM35-CBM36_like_2"/>
    <property type="match status" value="1"/>
</dbReference>
<evidence type="ECO:0000313" key="5">
    <source>
        <dbReference type="Proteomes" id="UP000241639"/>
    </source>
</evidence>
<sequence>MCISSRITLVISFFVLLLLLLLSPVIPASWAQPSSIEVMADEVYHQTSTHFEKGKKSNLEVKPRGKKAEITVKNEEKLGEYQSPVITAEFPFTDAVIHWNEGKGPVHLLKEQERIRFYVRTSADKQEWTPWQSVDVDPLEGPDHLETERFYSNLITVDYHQYLQYKAVLDSAKDADTLQDVTVVFLNSTDGKSTASADTVSLASLLSEKAIAAVNRPAIVSRAQWGADESLRYLPDGSEDWPRQYATSVTHLAVHHTDTPNDDPNPEARMRSIYYYHAKTRGWGDIGYNAIIGSDGRIYEGRKGKDSEVLTPGVVAAHAYSFNYGSFGVSLMGNYSEKKLPAAMRKSLIDLLVYQADLHKIDPLGKKDFVRNYEYNDPNVPRVDRDVPTLQGHKDFPRHSTACPGTYVHADLPNIRNDVKAKMDAANGEVTVDNLDSANRTVGTWNQSTNVQGYYGSNYQTRTKGSGANTFTWNFQLPTAGTYEVFVHYTAAFDRATNAPYTVHAKTGAVTKRVNQQSNGGKWVSIGSYSFDSGANKIIQSDDANGYIIADAVRLKLTAEAPPLTERVIDNADQGATAITGTWNTSSNVQGYWGTNYRTRSAGSGANTFTWKFTPGKTGVYRISTWYPSGSDRATNAPFTVTYDGGSYTQRINQKQNGGRWVEVGVFPFQAGQEGRVRLTDNADGYVIADAVRFEWVPNMTISDNDDAGNTATGDNWVSSTAIKTYYGSDYIYNHKGTGEDTFTWNLDIPTSGTYKIYTRFQPYTNRATDAPYTVRHRDGEKMVRINQQENNGVWVELGTYTFEKGGTNQVMLSDDASGLVVADAILVEPVGQ</sequence>
<proteinExistence type="inferred from homology"/>
<evidence type="ECO:0000259" key="2">
    <source>
        <dbReference type="SMART" id="SM00644"/>
    </source>
</evidence>
<dbReference type="InterPro" id="IPR036505">
    <property type="entry name" value="Amidase/PGRP_sf"/>
</dbReference>
<evidence type="ECO:0000259" key="3">
    <source>
        <dbReference type="SMART" id="SM00701"/>
    </source>
</evidence>
<dbReference type="AlphaFoldDB" id="A0A2T4ZDS0"/>
<dbReference type="SMART" id="SM00644">
    <property type="entry name" value="Ami_2"/>
    <property type="match status" value="1"/>
</dbReference>
<dbReference type="InterPro" id="IPR015510">
    <property type="entry name" value="PGRP"/>
</dbReference>
<dbReference type="Pfam" id="PF25275">
    <property type="entry name" value="Golvesin_C"/>
    <property type="match status" value="3"/>
</dbReference>
<dbReference type="GO" id="GO:0009253">
    <property type="term" value="P:peptidoglycan catabolic process"/>
    <property type="evidence" value="ECO:0007669"/>
    <property type="project" value="InterPro"/>
</dbReference>
<dbReference type="RefSeq" id="WP_107727470.1">
    <property type="nucleotide sequence ID" value="NZ_PZZP01000001.1"/>
</dbReference>
<comment type="caution">
    <text evidence="4">The sequence shown here is derived from an EMBL/GenBank/DDBJ whole genome shotgun (WGS) entry which is preliminary data.</text>
</comment>
<dbReference type="Pfam" id="PF01510">
    <property type="entry name" value="Amidase_2"/>
    <property type="match status" value="1"/>
</dbReference>
<protein>
    <submittedName>
        <fullName evidence="4">N-acetylmuramoyl-L-alanine amidase</fullName>
    </submittedName>
</protein>
<name>A0A2T4ZDS0_9BACL</name>
<dbReference type="Proteomes" id="UP000241639">
    <property type="component" value="Unassembled WGS sequence"/>
</dbReference>
<dbReference type="SMART" id="SM00701">
    <property type="entry name" value="PGRP"/>
    <property type="match status" value="1"/>
</dbReference>
<comment type="similarity">
    <text evidence="1">Belongs to the N-acetylmuramoyl-L-alanine amidase 2 family.</text>
</comment>